<dbReference type="EMBL" id="CAEQ01002107">
    <property type="protein sequence ID" value="CCD15925.1"/>
    <property type="molecule type" value="Genomic_DNA"/>
</dbReference>
<comment type="caution">
    <text evidence="2">The sequence shown here is derived from an EMBL/GenBank/DDBJ whole genome shotgun (WGS) entry which is preliminary data.</text>
</comment>
<feature type="compositionally biased region" description="Low complexity" evidence="1">
    <location>
        <begin position="156"/>
        <end position="165"/>
    </location>
</feature>
<feature type="compositionally biased region" description="Basic and acidic residues" evidence="1">
    <location>
        <begin position="145"/>
        <end position="155"/>
    </location>
</feature>
<keyword evidence="3" id="KW-1185">Reference proteome</keyword>
<organism evidence="2 3">
    <name type="scientific">Trypanosoma congolense (strain IL3000)</name>
    <dbReference type="NCBI Taxonomy" id="1068625"/>
    <lineage>
        <taxon>Eukaryota</taxon>
        <taxon>Discoba</taxon>
        <taxon>Euglenozoa</taxon>
        <taxon>Kinetoplastea</taxon>
        <taxon>Metakinetoplastina</taxon>
        <taxon>Trypanosomatida</taxon>
        <taxon>Trypanosomatidae</taxon>
        <taxon>Trypanosoma</taxon>
        <taxon>Nannomonas</taxon>
    </lineage>
</organism>
<accession>F9WF57</accession>
<reference evidence="2 3" key="2">
    <citation type="journal article" date="2012" name="Proc. Natl. Acad. Sci. U.S.A.">
        <title>Antigenic diversity is generated by distinct evolutionary mechanisms in African trypanosome species.</title>
        <authorList>
            <person name="Jackson A.P."/>
            <person name="Berry A."/>
            <person name="Aslett M."/>
            <person name="Allison H.C."/>
            <person name="Burton P."/>
            <person name="Vavrova-Anderson J."/>
            <person name="Brown R."/>
            <person name="Browne H."/>
            <person name="Corton N."/>
            <person name="Hauser H."/>
            <person name="Gamble J."/>
            <person name="Gilderthorp R."/>
            <person name="Marcello L."/>
            <person name="McQuillan J."/>
            <person name="Otto T.D."/>
            <person name="Quail M.A."/>
            <person name="Sanders M.J."/>
            <person name="van Tonder A."/>
            <person name="Ginger M.L."/>
            <person name="Field M.C."/>
            <person name="Barry J.D."/>
            <person name="Hertz-Fowler C."/>
            <person name="Berriman M."/>
        </authorList>
    </citation>
    <scope>NUCLEOTIDE SEQUENCE [LARGE SCALE GENOMIC DNA]</scope>
    <source>
        <strain evidence="2 3">IL3000</strain>
    </source>
</reference>
<dbReference type="Proteomes" id="UP000000702">
    <property type="component" value="Unassembled WGS sequence"/>
</dbReference>
<proteinExistence type="predicted"/>
<name>F9WF57_TRYCI</name>
<evidence type="ECO:0000313" key="2">
    <source>
        <dbReference type="EMBL" id="CCD15925.1"/>
    </source>
</evidence>
<evidence type="ECO:0000313" key="3">
    <source>
        <dbReference type="Proteomes" id="UP000000702"/>
    </source>
</evidence>
<feature type="region of interest" description="Disordered" evidence="1">
    <location>
        <begin position="113"/>
        <end position="205"/>
    </location>
</feature>
<protein>
    <submittedName>
        <fullName evidence="2">WGS project CAEQ00000000 data, annotated contig 35</fullName>
    </submittedName>
</protein>
<sequence length="205" mass="23037">MKDPRNLNLFVFFQSHHWDVKKKVARFTLGNFLRDHERCIQEADRRADIWMCVSQMWRRLREQLPRNSWDLFAHHIKTLGDRAKKGLPVEVDGIVRKLLNLALRDIQDGAHAQEQAQMSLSSWSWSSPTPQREEDSTPPRSGVLGRDHPQAEETRCSTSTTTGTRGPAGSCGCEGDHPHEVPSTTPSTNTERRAPPGDTCSGSGG</sequence>
<reference evidence="3" key="1">
    <citation type="submission" date="2011-07" db="EMBL/GenBank/DDBJ databases">
        <title>Divergent evolution of antigenic variation in African trypanosomes.</title>
        <authorList>
            <person name="Jackson A.P."/>
            <person name="Berry A."/>
            <person name="Allison H.C."/>
            <person name="Burton P."/>
            <person name="Anderson J."/>
            <person name="Aslett M."/>
            <person name="Brown R."/>
            <person name="Corton N."/>
            <person name="Harris D."/>
            <person name="Hauser H."/>
            <person name="Gamble J."/>
            <person name="Gilderthorp R."/>
            <person name="McQuillan J."/>
            <person name="Quail M.A."/>
            <person name="Sanders M."/>
            <person name="Van Tonder A."/>
            <person name="Ginger M.L."/>
            <person name="Donelson J.E."/>
            <person name="Field M.C."/>
            <person name="Barry J.D."/>
            <person name="Berriman M."/>
            <person name="Hertz-Fowler C."/>
        </authorList>
    </citation>
    <scope>NUCLEOTIDE SEQUENCE [LARGE SCALE GENOMIC DNA]</scope>
    <source>
        <strain evidence="3">IL3000</strain>
    </source>
</reference>
<dbReference type="AlphaFoldDB" id="F9WF57"/>
<gene>
    <name evidence="2" type="ORF">TCIL3000_0_01020</name>
</gene>
<evidence type="ECO:0000256" key="1">
    <source>
        <dbReference type="SAM" id="MobiDB-lite"/>
    </source>
</evidence>
<dbReference type="VEuPathDB" id="TriTrypDB:TcIL3000_0_01020"/>